<dbReference type="EMBL" id="JAAGAX010000003">
    <property type="protein sequence ID" value="KAF2318723.1"/>
    <property type="molecule type" value="Genomic_DNA"/>
</dbReference>
<evidence type="ECO:0000256" key="3">
    <source>
        <dbReference type="ARBA" id="ARBA00005005"/>
    </source>
</evidence>
<dbReference type="InterPro" id="IPR001753">
    <property type="entry name" value="Enoyl-CoA_hydra/iso"/>
</dbReference>
<dbReference type="PANTHER" id="PTHR11941">
    <property type="entry name" value="ENOYL-COA HYDRATASE-RELATED"/>
    <property type="match status" value="1"/>
</dbReference>
<organism evidence="7 8">
    <name type="scientific">Hevea brasiliensis</name>
    <name type="common">Para rubber tree</name>
    <name type="synonym">Siphonia brasiliensis</name>
    <dbReference type="NCBI Taxonomy" id="3981"/>
    <lineage>
        <taxon>Eukaryota</taxon>
        <taxon>Viridiplantae</taxon>
        <taxon>Streptophyta</taxon>
        <taxon>Embryophyta</taxon>
        <taxon>Tracheophyta</taxon>
        <taxon>Spermatophyta</taxon>
        <taxon>Magnoliopsida</taxon>
        <taxon>eudicotyledons</taxon>
        <taxon>Gunneridae</taxon>
        <taxon>Pentapetalae</taxon>
        <taxon>rosids</taxon>
        <taxon>fabids</taxon>
        <taxon>Malpighiales</taxon>
        <taxon>Euphorbiaceae</taxon>
        <taxon>Crotonoideae</taxon>
        <taxon>Micrandreae</taxon>
        <taxon>Hevea</taxon>
    </lineage>
</organism>
<dbReference type="Proteomes" id="UP000467840">
    <property type="component" value="Chromosome 10"/>
</dbReference>
<dbReference type="EC" id="5.3.3.8" evidence="5"/>
<name>A0A6A6N2L8_HEVBR</name>
<dbReference type="GO" id="GO:0005777">
    <property type="term" value="C:peroxisome"/>
    <property type="evidence" value="ECO:0007669"/>
    <property type="project" value="TreeGrafter"/>
</dbReference>
<comment type="catalytic activity">
    <reaction evidence="1">
        <text>a (3Z)-enoyl-CoA = a 4-saturated (2E)-enoyl-CoA</text>
        <dbReference type="Rhea" id="RHEA:45900"/>
        <dbReference type="ChEBI" id="CHEBI:85097"/>
        <dbReference type="ChEBI" id="CHEBI:85489"/>
        <dbReference type="EC" id="5.3.3.8"/>
    </reaction>
</comment>
<dbReference type="PANTHER" id="PTHR11941:SF84">
    <property type="entry name" value="ENOYL-COA DELTA ISOMERASE 1, PEROXISOMAL"/>
    <property type="match status" value="1"/>
</dbReference>
<comment type="pathway">
    <text evidence="3">Lipid metabolism; fatty acid beta-oxidation.</text>
</comment>
<dbReference type="AlphaFoldDB" id="A0A6A6N2L8"/>
<dbReference type="GO" id="GO:0006635">
    <property type="term" value="P:fatty acid beta-oxidation"/>
    <property type="evidence" value="ECO:0007669"/>
    <property type="project" value="TreeGrafter"/>
</dbReference>
<proteinExistence type="inferred from homology"/>
<evidence type="ECO:0000256" key="1">
    <source>
        <dbReference type="ARBA" id="ARBA00000452"/>
    </source>
</evidence>
<comment type="caution">
    <text evidence="7">The sequence shown here is derived from an EMBL/GenBank/DDBJ whole genome shotgun (WGS) entry which is preliminary data.</text>
</comment>
<gene>
    <name evidence="7" type="ORF">GH714_010313</name>
</gene>
<dbReference type="Pfam" id="PF00378">
    <property type="entry name" value="ECH_1"/>
    <property type="match status" value="1"/>
</dbReference>
<dbReference type="Gene3D" id="3.90.226.10">
    <property type="entry name" value="2-enoyl-CoA Hydratase, Chain A, domain 1"/>
    <property type="match status" value="1"/>
</dbReference>
<evidence type="ECO:0000256" key="5">
    <source>
        <dbReference type="ARBA" id="ARBA00012064"/>
    </source>
</evidence>
<dbReference type="CDD" id="cd06558">
    <property type="entry name" value="crotonase-like"/>
    <property type="match status" value="1"/>
</dbReference>
<reference evidence="7 8" key="1">
    <citation type="journal article" date="2020" name="Mol. Plant">
        <title>The Chromosome-Based Rubber Tree Genome Provides New Insights into Spurge Genome Evolution and Rubber Biosynthesis.</title>
        <authorList>
            <person name="Liu J."/>
            <person name="Shi C."/>
            <person name="Shi C.C."/>
            <person name="Li W."/>
            <person name="Zhang Q.J."/>
            <person name="Zhang Y."/>
            <person name="Li K."/>
            <person name="Lu H.F."/>
            <person name="Shi C."/>
            <person name="Zhu S.T."/>
            <person name="Xiao Z.Y."/>
            <person name="Nan H."/>
            <person name="Yue Y."/>
            <person name="Zhu X.G."/>
            <person name="Wu Y."/>
            <person name="Hong X.N."/>
            <person name="Fan G.Y."/>
            <person name="Tong Y."/>
            <person name="Zhang D."/>
            <person name="Mao C.L."/>
            <person name="Liu Y.L."/>
            <person name="Hao S.J."/>
            <person name="Liu W.Q."/>
            <person name="Lv M.Q."/>
            <person name="Zhang H.B."/>
            <person name="Liu Y."/>
            <person name="Hu-Tang G.R."/>
            <person name="Wang J.P."/>
            <person name="Wang J.H."/>
            <person name="Sun Y.H."/>
            <person name="Ni S.B."/>
            <person name="Chen W.B."/>
            <person name="Zhang X.C."/>
            <person name="Jiao Y.N."/>
            <person name="Eichler E.E."/>
            <person name="Li G.H."/>
            <person name="Liu X."/>
            <person name="Gao L.Z."/>
        </authorList>
    </citation>
    <scope>NUCLEOTIDE SEQUENCE [LARGE SCALE GENOMIC DNA]</scope>
    <source>
        <strain evidence="8">cv. GT1</strain>
        <tissue evidence="7">Leaf</tissue>
    </source>
</reference>
<evidence type="ECO:0000256" key="2">
    <source>
        <dbReference type="ARBA" id="ARBA00000765"/>
    </source>
</evidence>
<evidence type="ECO:0000313" key="7">
    <source>
        <dbReference type="EMBL" id="KAF2318723.1"/>
    </source>
</evidence>
<sequence length="247" mass="27531">MRQKQGNQMCTLEKRGNIYILTLTGSGEHRLNPTLIDSIRSALRRLHAEPTSPCSALITTAHGKFFSNGFDLAWAQSSQQRLQLMDSKLKLLASDFISLPMPTIAAVTGHASAAGMILALCHDYVLMKKDRGFLYMSEMDIRLVIPEWFMALLKCKTGDPNVRREVIMTAAKLTAEMAVVRGIVHSAHDSAEETVDAAVRLGEELVKRGWDGDVYGKNRMVLLSEVSKKIELDHDTVEEEMKTKSKL</sequence>
<dbReference type="SUPFAM" id="SSF52096">
    <property type="entry name" value="ClpP/crotonase"/>
    <property type="match status" value="1"/>
</dbReference>
<comment type="catalytic activity">
    <reaction evidence="2">
        <text>a (3E)-enoyl-CoA = a 4-saturated (2E)-enoyl-CoA</text>
        <dbReference type="Rhea" id="RHEA:45228"/>
        <dbReference type="ChEBI" id="CHEBI:58521"/>
        <dbReference type="ChEBI" id="CHEBI:85097"/>
        <dbReference type="EC" id="5.3.3.8"/>
    </reaction>
</comment>
<keyword evidence="8" id="KW-1185">Reference proteome</keyword>
<accession>A0A6A6N2L8</accession>
<evidence type="ECO:0000256" key="6">
    <source>
        <dbReference type="ARBA" id="ARBA00023098"/>
    </source>
</evidence>
<evidence type="ECO:0000313" key="8">
    <source>
        <dbReference type="Proteomes" id="UP000467840"/>
    </source>
</evidence>
<dbReference type="GO" id="GO:0004165">
    <property type="term" value="F:delta(3)-delta(2)-enoyl-CoA isomerase activity"/>
    <property type="evidence" value="ECO:0007669"/>
    <property type="project" value="UniProtKB-EC"/>
</dbReference>
<comment type="similarity">
    <text evidence="4">Belongs to the enoyl-CoA hydratase/isomerase family.</text>
</comment>
<dbReference type="FunFam" id="3.90.226.10:FF:000049">
    <property type="entry name" value="Enoyl-CoA delta isomerase 3"/>
    <property type="match status" value="1"/>
</dbReference>
<keyword evidence="6" id="KW-0443">Lipid metabolism</keyword>
<dbReference type="InterPro" id="IPR029045">
    <property type="entry name" value="ClpP/crotonase-like_dom_sf"/>
</dbReference>
<evidence type="ECO:0000256" key="4">
    <source>
        <dbReference type="ARBA" id="ARBA00005254"/>
    </source>
</evidence>
<protein>
    <recommendedName>
        <fullName evidence="5">Delta(3)-Delta(2)-enoyl-CoA isomerase</fullName>
        <ecNumber evidence="5">5.3.3.8</ecNumber>
    </recommendedName>
</protein>